<evidence type="ECO:0000256" key="1">
    <source>
        <dbReference type="ARBA" id="ARBA00023002"/>
    </source>
</evidence>
<keyword evidence="2 4" id="KW-0503">Monooxygenase</keyword>
<accession>A0AB39SLD1</accession>
<organism evidence="4">
    <name type="scientific">Streptomyces sp. R35</name>
    <dbReference type="NCBI Taxonomy" id="3238630"/>
    <lineage>
        <taxon>Bacteria</taxon>
        <taxon>Bacillati</taxon>
        <taxon>Actinomycetota</taxon>
        <taxon>Actinomycetes</taxon>
        <taxon>Kitasatosporales</taxon>
        <taxon>Streptomycetaceae</taxon>
        <taxon>Streptomyces</taxon>
    </lineage>
</organism>
<feature type="domain" description="FAD-binding" evidence="3">
    <location>
        <begin position="6"/>
        <end position="323"/>
    </location>
</feature>
<reference evidence="4" key="1">
    <citation type="submission" date="2024-07" db="EMBL/GenBank/DDBJ databases">
        <authorList>
            <person name="Yu S.T."/>
        </authorList>
    </citation>
    <scope>NUCLEOTIDE SEQUENCE</scope>
    <source>
        <strain evidence="4">R35</strain>
    </source>
</reference>
<dbReference type="PRINTS" id="PR00420">
    <property type="entry name" value="RNGMNOXGNASE"/>
</dbReference>
<dbReference type="SUPFAM" id="SSF51905">
    <property type="entry name" value="FAD/NAD(P)-binding domain"/>
    <property type="match status" value="1"/>
</dbReference>
<protein>
    <submittedName>
        <fullName evidence="4">FAD-dependent monooxygenase</fullName>
    </submittedName>
</protein>
<dbReference type="InterPro" id="IPR050493">
    <property type="entry name" value="FAD-dep_Monooxygenase_BioMet"/>
</dbReference>
<evidence type="ECO:0000256" key="2">
    <source>
        <dbReference type="ARBA" id="ARBA00023033"/>
    </source>
</evidence>
<dbReference type="GO" id="GO:0004497">
    <property type="term" value="F:monooxygenase activity"/>
    <property type="evidence" value="ECO:0007669"/>
    <property type="project" value="UniProtKB-KW"/>
</dbReference>
<proteinExistence type="predicted"/>
<dbReference type="InterPro" id="IPR002938">
    <property type="entry name" value="FAD-bd"/>
</dbReference>
<dbReference type="GO" id="GO:0071949">
    <property type="term" value="F:FAD binding"/>
    <property type="evidence" value="ECO:0007669"/>
    <property type="project" value="InterPro"/>
</dbReference>
<dbReference type="PANTHER" id="PTHR13789:SF309">
    <property type="entry name" value="PUTATIVE (AFU_ORTHOLOGUE AFUA_6G14510)-RELATED"/>
    <property type="match status" value="1"/>
</dbReference>
<dbReference type="Gene3D" id="3.50.50.60">
    <property type="entry name" value="FAD/NAD(P)-binding domain"/>
    <property type="match status" value="1"/>
</dbReference>
<name>A0AB39SLD1_9ACTN</name>
<dbReference type="PANTHER" id="PTHR13789">
    <property type="entry name" value="MONOOXYGENASE"/>
    <property type="match status" value="1"/>
</dbReference>
<dbReference type="RefSeq" id="WP_369264090.1">
    <property type="nucleotide sequence ID" value="NZ_CP163440.1"/>
</dbReference>
<evidence type="ECO:0000313" key="4">
    <source>
        <dbReference type="EMBL" id="XDQ67163.1"/>
    </source>
</evidence>
<evidence type="ECO:0000259" key="3">
    <source>
        <dbReference type="Pfam" id="PF01494"/>
    </source>
</evidence>
<dbReference type="AlphaFoldDB" id="A0AB39SLD1"/>
<dbReference type="Pfam" id="PF01494">
    <property type="entry name" value="FAD_binding_3"/>
    <property type="match status" value="1"/>
</dbReference>
<dbReference type="InterPro" id="IPR036188">
    <property type="entry name" value="FAD/NAD-bd_sf"/>
</dbReference>
<keyword evidence="1" id="KW-0560">Oxidoreductase</keyword>
<gene>
    <name evidence="4" type="ORF">AB5J50_43450</name>
</gene>
<sequence>MSQVSRVLIQGAGIGGLVAATALAQRGVHVDVVEHRASGSVLGVGLNQPGNALRVMQEIGLLDDCLEAGYQYRDLRMVAPDSGVIVDMPPPAHPGVPPNNGIQRRELCRILLGAARDAGAHLHHGVTISSIREDADGVDAAFAVTADGAALPAPGRYDLLLGFDGIRSQVRRHLFGDRYPAEYTGFACWRISLPRPEQLDRVVYAVSGQIKATLIPLSDDDCYVALVVPQEHLRARYSAEEIADRIRALLGEFTGWLGGLAGLVSEESASAAYSPIEQVTVREPWFQGRIAVAGDAAHASSPHMAQGAAMAAEDAVVLAQCLDSAEPLDKALQTWWERRMRRAGFVQEYSAALLRSESGVPTPEDEKLLKLPIPAAQARLAEPY</sequence>
<dbReference type="EMBL" id="CP163440">
    <property type="protein sequence ID" value="XDQ67163.1"/>
    <property type="molecule type" value="Genomic_DNA"/>
</dbReference>